<dbReference type="NCBIfam" id="TIGR02135">
    <property type="entry name" value="phoU_full"/>
    <property type="match status" value="1"/>
</dbReference>
<comment type="similarity">
    <text evidence="2 7">Belongs to the PhoU family.</text>
</comment>
<reference evidence="9 10" key="1">
    <citation type="submission" date="2016-11" db="EMBL/GenBank/DDBJ databases">
        <authorList>
            <person name="Jaros S."/>
            <person name="Januszkiewicz K."/>
            <person name="Wedrychowicz H."/>
        </authorList>
    </citation>
    <scope>NUCLEOTIDE SEQUENCE [LARGE SCALE GENOMIC DNA]</scope>
    <source>
        <strain evidence="9 10">CGMCC 1.10681</strain>
    </source>
</reference>
<accession>A0A1M7P5Y6</accession>
<dbReference type="Gene3D" id="1.20.58.220">
    <property type="entry name" value="Phosphate transport system protein phou homolog 2, domain 2"/>
    <property type="match status" value="1"/>
</dbReference>
<dbReference type="PANTHER" id="PTHR42930">
    <property type="entry name" value="PHOSPHATE-SPECIFIC TRANSPORT SYSTEM ACCESSORY PROTEIN PHOU"/>
    <property type="match status" value="1"/>
</dbReference>
<evidence type="ECO:0000256" key="7">
    <source>
        <dbReference type="PIRNR" id="PIRNR003107"/>
    </source>
</evidence>
<sequence length="219" mass="24918">MVGREIFHREVQQVEQLIVQLARSTKDQLTSAVKTLYNSDVKKAEEIIKKDAELDQLDFKINEEAIFLIARQQPVATDLRRLVVALRISTDLERMADNAKNIAKSTIHLGSEHGILVHSSIDEMKHIAVEMIDLAIKAYENEDITLARKLSELDDIIDNMYSTMLRELLEETATNPQKIQHIMQMAFSGRYVERIGDHATNIGEDVTYLVKGESTDLNN</sequence>
<dbReference type="STRING" id="1027249.SAMN05216179_2005"/>
<keyword evidence="10" id="KW-1185">Reference proteome</keyword>
<keyword evidence="5 7" id="KW-0963">Cytoplasm</keyword>
<keyword evidence="6 7" id="KW-0592">Phosphate transport</keyword>
<dbReference type="GO" id="GO:0045936">
    <property type="term" value="P:negative regulation of phosphate metabolic process"/>
    <property type="evidence" value="ECO:0007669"/>
    <property type="project" value="InterPro"/>
</dbReference>
<dbReference type="EMBL" id="FRCZ01000003">
    <property type="protein sequence ID" value="SHN11766.1"/>
    <property type="molecule type" value="Genomic_DNA"/>
</dbReference>
<dbReference type="Pfam" id="PF01895">
    <property type="entry name" value="PhoU"/>
    <property type="match status" value="2"/>
</dbReference>
<comment type="subunit">
    <text evidence="3 7">Homodimer.</text>
</comment>
<organism evidence="9 10">
    <name type="scientific">Gracilibacillus kekensis</name>
    <dbReference type="NCBI Taxonomy" id="1027249"/>
    <lineage>
        <taxon>Bacteria</taxon>
        <taxon>Bacillati</taxon>
        <taxon>Bacillota</taxon>
        <taxon>Bacilli</taxon>
        <taxon>Bacillales</taxon>
        <taxon>Bacillaceae</taxon>
        <taxon>Gracilibacillus</taxon>
    </lineage>
</organism>
<evidence type="ECO:0000256" key="3">
    <source>
        <dbReference type="ARBA" id="ARBA00011738"/>
    </source>
</evidence>
<dbReference type="AlphaFoldDB" id="A0A1M7P5Y6"/>
<dbReference type="GO" id="GO:0005737">
    <property type="term" value="C:cytoplasm"/>
    <property type="evidence" value="ECO:0007669"/>
    <property type="project" value="UniProtKB-SubCell"/>
</dbReference>
<dbReference type="SUPFAM" id="SSF109755">
    <property type="entry name" value="PhoU-like"/>
    <property type="match status" value="1"/>
</dbReference>
<evidence type="ECO:0000256" key="4">
    <source>
        <dbReference type="ARBA" id="ARBA00022448"/>
    </source>
</evidence>
<evidence type="ECO:0000256" key="5">
    <source>
        <dbReference type="ARBA" id="ARBA00022490"/>
    </source>
</evidence>
<keyword evidence="4 7" id="KW-0813">Transport</keyword>
<evidence type="ECO:0000313" key="9">
    <source>
        <dbReference type="EMBL" id="SHN11766.1"/>
    </source>
</evidence>
<comment type="function">
    <text evidence="7">Plays a role in the regulation of phosphate uptake.</text>
</comment>
<feature type="domain" description="PhoU" evidence="8">
    <location>
        <begin position="121"/>
        <end position="206"/>
    </location>
</feature>
<dbReference type="RefSeq" id="WP_073201693.1">
    <property type="nucleotide sequence ID" value="NZ_FRCZ01000003.1"/>
</dbReference>
<dbReference type="InterPro" id="IPR026022">
    <property type="entry name" value="PhoU_dom"/>
</dbReference>
<dbReference type="InterPro" id="IPR038078">
    <property type="entry name" value="PhoU-like_sf"/>
</dbReference>
<comment type="subcellular location">
    <subcellularLocation>
        <location evidence="1 7">Cytoplasm</location>
    </subcellularLocation>
</comment>
<dbReference type="InterPro" id="IPR028366">
    <property type="entry name" value="PhoU"/>
</dbReference>
<evidence type="ECO:0000259" key="8">
    <source>
        <dbReference type="Pfam" id="PF01895"/>
    </source>
</evidence>
<proteinExistence type="inferred from homology"/>
<dbReference type="OrthoDB" id="9814256at2"/>
<gene>
    <name evidence="9" type="ORF">SAMN05216179_2005</name>
</gene>
<dbReference type="PIRSF" id="PIRSF003107">
    <property type="entry name" value="PhoU"/>
    <property type="match status" value="1"/>
</dbReference>
<evidence type="ECO:0000256" key="2">
    <source>
        <dbReference type="ARBA" id="ARBA00008107"/>
    </source>
</evidence>
<dbReference type="PANTHER" id="PTHR42930:SF3">
    <property type="entry name" value="PHOSPHATE-SPECIFIC TRANSPORT SYSTEM ACCESSORY PROTEIN PHOU"/>
    <property type="match status" value="1"/>
</dbReference>
<feature type="domain" description="PhoU" evidence="8">
    <location>
        <begin position="18"/>
        <end position="105"/>
    </location>
</feature>
<name>A0A1M7P5Y6_9BACI</name>
<dbReference type="GO" id="GO:0006817">
    <property type="term" value="P:phosphate ion transport"/>
    <property type="evidence" value="ECO:0007669"/>
    <property type="project" value="UniProtKB-KW"/>
</dbReference>
<dbReference type="FunFam" id="1.20.58.220:FF:000004">
    <property type="entry name" value="Phosphate-specific transport system accessory protein PhoU"/>
    <property type="match status" value="1"/>
</dbReference>
<evidence type="ECO:0000313" key="10">
    <source>
        <dbReference type="Proteomes" id="UP000184184"/>
    </source>
</evidence>
<evidence type="ECO:0000256" key="1">
    <source>
        <dbReference type="ARBA" id="ARBA00004496"/>
    </source>
</evidence>
<protein>
    <recommendedName>
        <fullName evidence="7">Phosphate-specific transport system accessory protein PhoU</fullName>
    </recommendedName>
</protein>
<dbReference type="GO" id="GO:0030643">
    <property type="term" value="P:intracellular phosphate ion homeostasis"/>
    <property type="evidence" value="ECO:0007669"/>
    <property type="project" value="InterPro"/>
</dbReference>
<evidence type="ECO:0000256" key="6">
    <source>
        <dbReference type="ARBA" id="ARBA00022592"/>
    </source>
</evidence>
<dbReference type="Proteomes" id="UP000184184">
    <property type="component" value="Unassembled WGS sequence"/>
</dbReference>